<dbReference type="AlphaFoldDB" id="A0A1M6LC29"/>
<keyword evidence="1" id="KW-0472">Membrane</keyword>
<keyword evidence="1" id="KW-1133">Transmembrane helix</keyword>
<name>A0A1M6LC29_REIAG</name>
<dbReference type="EMBL" id="FRAA01000001">
    <property type="protein sequence ID" value="SHJ68714.1"/>
    <property type="molecule type" value="Genomic_DNA"/>
</dbReference>
<evidence type="ECO:0000313" key="2">
    <source>
        <dbReference type="EMBL" id="SHJ68714.1"/>
    </source>
</evidence>
<feature type="transmembrane region" description="Helical" evidence="1">
    <location>
        <begin position="12"/>
        <end position="27"/>
    </location>
</feature>
<dbReference type="RefSeq" id="WP_073119735.1">
    <property type="nucleotide sequence ID" value="NZ_FRAA01000001.1"/>
</dbReference>
<evidence type="ECO:0000256" key="1">
    <source>
        <dbReference type="SAM" id="Phobius"/>
    </source>
</evidence>
<keyword evidence="1" id="KW-0812">Transmembrane</keyword>
<sequence>MIRVEVIGKIKGTFGLIIVIIIGLMVACEKPDPFPTTPHISFEGLQFVEVEREGFPDSLILSFNFEDGDGDLGIRDFETNAPFHDFDFIVDDSGRAVTLNATDVNPPFYQQVPGSSNTTLYSEDDSRPSYSCDDYDTLRINMDRDTYIEQGAPSNFPGSDDYHLDTLFIVKNENRYNMHVSYYWDRGNGFELLDWAYIVNEFGCGESFNGRFPVLDEDNIGTSLQGTIKYAMISNGFIISLRNYPFKLKFYVLDRKLNKSNVVESPVFTIPELISRSSD</sequence>
<gene>
    <name evidence="2" type="ORF">SAMN04488028_101904</name>
</gene>
<reference evidence="3" key="1">
    <citation type="submission" date="2016-11" db="EMBL/GenBank/DDBJ databases">
        <authorList>
            <person name="Varghese N."/>
            <person name="Submissions S."/>
        </authorList>
    </citation>
    <scope>NUCLEOTIDE SEQUENCE [LARGE SCALE GENOMIC DNA]</scope>
    <source>
        <strain evidence="3">DSM 26134</strain>
    </source>
</reference>
<evidence type="ECO:0000313" key="3">
    <source>
        <dbReference type="Proteomes" id="UP000184474"/>
    </source>
</evidence>
<dbReference type="Proteomes" id="UP000184474">
    <property type="component" value="Unassembled WGS sequence"/>
</dbReference>
<dbReference type="PROSITE" id="PS51257">
    <property type="entry name" value="PROKAR_LIPOPROTEIN"/>
    <property type="match status" value="1"/>
</dbReference>
<proteinExistence type="predicted"/>
<keyword evidence="3" id="KW-1185">Reference proteome</keyword>
<protein>
    <submittedName>
        <fullName evidence="2">Uncharacterized protein</fullName>
    </submittedName>
</protein>
<organism evidence="2 3">
    <name type="scientific">Reichenbachiella agariperforans</name>
    <dbReference type="NCBI Taxonomy" id="156994"/>
    <lineage>
        <taxon>Bacteria</taxon>
        <taxon>Pseudomonadati</taxon>
        <taxon>Bacteroidota</taxon>
        <taxon>Cytophagia</taxon>
        <taxon>Cytophagales</taxon>
        <taxon>Reichenbachiellaceae</taxon>
        <taxon>Reichenbachiella</taxon>
    </lineage>
</organism>
<accession>A0A1M6LC29</accession>